<evidence type="ECO:0000256" key="1">
    <source>
        <dbReference type="ARBA" id="ARBA00012513"/>
    </source>
</evidence>
<dbReference type="GO" id="GO:0005776">
    <property type="term" value="C:autophagosome"/>
    <property type="evidence" value="ECO:0007669"/>
    <property type="project" value="TreeGrafter"/>
</dbReference>
<comment type="caution">
    <text evidence="8">The sequence shown here is derived from an EMBL/GenBank/DDBJ whole genome shotgun (WGS) entry which is preliminary data.</text>
</comment>
<evidence type="ECO:0000256" key="4">
    <source>
        <dbReference type="ARBA" id="ARBA00022777"/>
    </source>
</evidence>
<dbReference type="GO" id="GO:0005829">
    <property type="term" value="C:cytosol"/>
    <property type="evidence" value="ECO:0007669"/>
    <property type="project" value="TreeGrafter"/>
</dbReference>
<dbReference type="GO" id="GO:0016020">
    <property type="term" value="C:membrane"/>
    <property type="evidence" value="ECO:0007669"/>
    <property type="project" value="TreeGrafter"/>
</dbReference>
<sequence length="354" mass="41155">MIGNEKIDDFIQEMQLETNNNPYIVFEWIPYNQFNEIKETGENGSITVYSAIWKNGPLHYKKHTRDSNKEVTLKCLHNLQNLVDSLINEAKKYSTKNMFHVLYGISQNPDTSDYILVLNRISGNEKIDDFIQNMLETDDPDKVFEWIPYSQFNEIKKIGKGGFATIYSAIWKDGPTLYSKSPDSKYKIDSDKKVALKCLDNSQNHINELLNEIKAYSTKASHYNSRIIVSQDPNTKSYIIVLHYAEGGSFNNWININENYKYFDWENKIRTLYYIANGLKKIHKRQMVHRDFHTGNILFNTPFMEKYDDKTFISDMGLCGKVGNINQNNIYGVMPYVSPEVLRGNKQQISIVLV</sequence>
<dbReference type="GO" id="GO:0000045">
    <property type="term" value="P:autophagosome assembly"/>
    <property type="evidence" value="ECO:0007669"/>
    <property type="project" value="TreeGrafter"/>
</dbReference>
<accession>A0A015IHN4</accession>
<dbReference type="PANTHER" id="PTHR24348">
    <property type="entry name" value="SERINE/THREONINE-PROTEIN KINASE UNC-51-RELATED"/>
    <property type="match status" value="1"/>
</dbReference>
<keyword evidence="9" id="KW-1185">Reference proteome</keyword>
<dbReference type="GO" id="GO:0005524">
    <property type="term" value="F:ATP binding"/>
    <property type="evidence" value="ECO:0007669"/>
    <property type="project" value="UniProtKB-KW"/>
</dbReference>
<dbReference type="InterPro" id="IPR000719">
    <property type="entry name" value="Prot_kinase_dom"/>
</dbReference>
<evidence type="ECO:0000313" key="8">
    <source>
        <dbReference type="EMBL" id="EXX53580.1"/>
    </source>
</evidence>
<keyword evidence="4 8" id="KW-0418">Kinase</keyword>
<proteinExistence type="predicted"/>
<dbReference type="OrthoDB" id="2428734at2759"/>
<reference evidence="8 9" key="1">
    <citation type="submission" date="2014-02" db="EMBL/GenBank/DDBJ databases">
        <title>Single nucleus genome sequencing reveals high similarity among nuclei of an endomycorrhizal fungus.</title>
        <authorList>
            <person name="Lin K."/>
            <person name="Geurts R."/>
            <person name="Zhang Z."/>
            <person name="Limpens E."/>
            <person name="Saunders D.G."/>
            <person name="Mu D."/>
            <person name="Pang E."/>
            <person name="Cao H."/>
            <person name="Cha H."/>
            <person name="Lin T."/>
            <person name="Zhou Q."/>
            <person name="Shang Y."/>
            <person name="Li Y."/>
            <person name="Ivanov S."/>
            <person name="Sharma T."/>
            <person name="Velzen R.V."/>
            <person name="Ruijter N.D."/>
            <person name="Aanen D.K."/>
            <person name="Win J."/>
            <person name="Kamoun S."/>
            <person name="Bisseling T."/>
            <person name="Huang S."/>
        </authorList>
    </citation>
    <scope>NUCLEOTIDE SEQUENCE [LARGE SCALE GENOMIC DNA]</scope>
    <source>
        <strain evidence="9">DAOM197198w</strain>
    </source>
</reference>
<dbReference type="Proteomes" id="UP000022910">
    <property type="component" value="Unassembled WGS sequence"/>
</dbReference>
<dbReference type="InterPro" id="IPR045269">
    <property type="entry name" value="Atg1-like"/>
</dbReference>
<dbReference type="Pfam" id="PF07714">
    <property type="entry name" value="PK_Tyr_Ser-Thr"/>
    <property type="match status" value="1"/>
</dbReference>
<dbReference type="SUPFAM" id="SSF56112">
    <property type="entry name" value="Protein kinase-like (PK-like)"/>
    <property type="match status" value="1"/>
</dbReference>
<dbReference type="GO" id="GO:0010506">
    <property type="term" value="P:regulation of autophagy"/>
    <property type="evidence" value="ECO:0007669"/>
    <property type="project" value="InterPro"/>
</dbReference>
<dbReference type="GO" id="GO:0000407">
    <property type="term" value="C:phagophore assembly site"/>
    <property type="evidence" value="ECO:0007669"/>
    <property type="project" value="TreeGrafter"/>
</dbReference>
<evidence type="ECO:0000259" key="7">
    <source>
        <dbReference type="PROSITE" id="PS50011"/>
    </source>
</evidence>
<keyword evidence="5" id="KW-0067">ATP-binding</keyword>
<feature type="domain" description="Protein kinase" evidence="7">
    <location>
        <begin position="152"/>
        <end position="354"/>
    </location>
</feature>
<name>A0A015IHN4_RHIIW</name>
<evidence type="ECO:0000313" key="9">
    <source>
        <dbReference type="Proteomes" id="UP000022910"/>
    </source>
</evidence>
<evidence type="ECO:0000256" key="2">
    <source>
        <dbReference type="ARBA" id="ARBA00022679"/>
    </source>
</evidence>
<dbReference type="AlphaFoldDB" id="A0A015IHN4"/>
<dbReference type="Gene3D" id="1.10.510.10">
    <property type="entry name" value="Transferase(Phosphotransferase) domain 1"/>
    <property type="match status" value="1"/>
</dbReference>
<evidence type="ECO:0000256" key="6">
    <source>
        <dbReference type="SAM" id="Coils"/>
    </source>
</evidence>
<dbReference type="PANTHER" id="PTHR24348:SF22">
    <property type="entry name" value="NON-SPECIFIC SERINE_THREONINE PROTEIN KINASE"/>
    <property type="match status" value="1"/>
</dbReference>
<dbReference type="PROSITE" id="PS50011">
    <property type="entry name" value="PROTEIN_KINASE_DOM"/>
    <property type="match status" value="1"/>
</dbReference>
<evidence type="ECO:0000256" key="3">
    <source>
        <dbReference type="ARBA" id="ARBA00022741"/>
    </source>
</evidence>
<dbReference type="GO" id="GO:0004674">
    <property type="term" value="F:protein serine/threonine kinase activity"/>
    <property type="evidence" value="ECO:0007669"/>
    <property type="project" value="UniProtKB-EC"/>
</dbReference>
<dbReference type="HOGENOM" id="CLU_000288_7_34_1"/>
<dbReference type="InterPro" id="IPR001245">
    <property type="entry name" value="Ser-Thr/Tyr_kinase_cat_dom"/>
</dbReference>
<keyword evidence="2" id="KW-0808">Transferase</keyword>
<keyword evidence="6" id="KW-0175">Coiled coil</keyword>
<protein>
    <recommendedName>
        <fullName evidence="1">non-specific serine/threonine protein kinase</fullName>
        <ecNumber evidence="1">2.7.11.1</ecNumber>
    </recommendedName>
</protein>
<dbReference type="EMBL" id="JEMT01028845">
    <property type="protein sequence ID" value="EXX53580.1"/>
    <property type="molecule type" value="Genomic_DNA"/>
</dbReference>
<feature type="coiled-coil region" evidence="6">
    <location>
        <begin position="199"/>
        <end position="226"/>
    </location>
</feature>
<dbReference type="EC" id="2.7.11.1" evidence="1"/>
<evidence type="ECO:0000256" key="5">
    <source>
        <dbReference type="ARBA" id="ARBA00022840"/>
    </source>
</evidence>
<gene>
    <name evidence="8" type="ORF">RirG_242590</name>
</gene>
<organism evidence="8 9">
    <name type="scientific">Rhizophagus irregularis (strain DAOM 197198w)</name>
    <name type="common">Glomus intraradices</name>
    <dbReference type="NCBI Taxonomy" id="1432141"/>
    <lineage>
        <taxon>Eukaryota</taxon>
        <taxon>Fungi</taxon>
        <taxon>Fungi incertae sedis</taxon>
        <taxon>Mucoromycota</taxon>
        <taxon>Glomeromycotina</taxon>
        <taxon>Glomeromycetes</taxon>
        <taxon>Glomerales</taxon>
        <taxon>Glomeraceae</taxon>
        <taxon>Rhizophagus</taxon>
    </lineage>
</organism>
<keyword evidence="3" id="KW-0547">Nucleotide-binding</keyword>
<dbReference type="InterPro" id="IPR011009">
    <property type="entry name" value="Kinase-like_dom_sf"/>
</dbReference>